<proteinExistence type="predicted"/>
<feature type="region of interest" description="Disordered" evidence="1">
    <location>
        <begin position="53"/>
        <end position="119"/>
    </location>
</feature>
<comment type="caution">
    <text evidence="2">The sequence shown here is derived from an EMBL/GenBank/DDBJ whole genome shotgun (WGS) entry which is preliminary data.</text>
</comment>
<evidence type="ECO:0000313" key="3">
    <source>
        <dbReference type="Proteomes" id="UP000314294"/>
    </source>
</evidence>
<reference evidence="2 3" key="1">
    <citation type="submission" date="2019-03" db="EMBL/GenBank/DDBJ databases">
        <title>First draft genome of Liparis tanakae, snailfish: a comprehensive survey of snailfish specific genes.</title>
        <authorList>
            <person name="Kim W."/>
            <person name="Song I."/>
            <person name="Jeong J.-H."/>
            <person name="Kim D."/>
            <person name="Kim S."/>
            <person name="Ryu S."/>
            <person name="Song J.Y."/>
            <person name="Lee S.K."/>
        </authorList>
    </citation>
    <scope>NUCLEOTIDE SEQUENCE [LARGE SCALE GENOMIC DNA]</scope>
    <source>
        <tissue evidence="2">Muscle</tissue>
    </source>
</reference>
<evidence type="ECO:0000256" key="1">
    <source>
        <dbReference type="SAM" id="MobiDB-lite"/>
    </source>
</evidence>
<organism evidence="2 3">
    <name type="scientific">Liparis tanakae</name>
    <name type="common">Tanaka's snailfish</name>
    <dbReference type="NCBI Taxonomy" id="230148"/>
    <lineage>
        <taxon>Eukaryota</taxon>
        <taxon>Metazoa</taxon>
        <taxon>Chordata</taxon>
        <taxon>Craniata</taxon>
        <taxon>Vertebrata</taxon>
        <taxon>Euteleostomi</taxon>
        <taxon>Actinopterygii</taxon>
        <taxon>Neopterygii</taxon>
        <taxon>Teleostei</taxon>
        <taxon>Neoteleostei</taxon>
        <taxon>Acanthomorphata</taxon>
        <taxon>Eupercaria</taxon>
        <taxon>Perciformes</taxon>
        <taxon>Cottioidei</taxon>
        <taxon>Cottales</taxon>
        <taxon>Liparidae</taxon>
        <taxon>Liparis</taxon>
    </lineage>
</organism>
<dbReference type="EMBL" id="SRLO01006146">
    <property type="protein sequence ID" value="TNN29037.1"/>
    <property type="molecule type" value="Genomic_DNA"/>
</dbReference>
<gene>
    <name evidence="2" type="ORF">EYF80_060815</name>
</gene>
<evidence type="ECO:0000313" key="2">
    <source>
        <dbReference type="EMBL" id="TNN29037.1"/>
    </source>
</evidence>
<protein>
    <submittedName>
        <fullName evidence="2">Uncharacterized protein</fullName>
    </submittedName>
</protein>
<feature type="region of interest" description="Disordered" evidence="1">
    <location>
        <begin position="1"/>
        <end position="31"/>
    </location>
</feature>
<feature type="compositionally biased region" description="Basic and acidic residues" evidence="1">
    <location>
        <begin position="68"/>
        <end position="86"/>
    </location>
</feature>
<keyword evidence="3" id="KW-1185">Reference proteome</keyword>
<name>A0A4Z2EJB1_9TELE</name>
<sequence length="131" mass="13365">MKRANNGGLKAPMGRSVGPDPIRSNLPANLDRCPHPGSASCAALGRANDAPEITDAERSGPAVGGADAKVDITEGRRPLGRGRDCGEETCAGQEGGRGRRRSRRMPAGGGSGQGNARERLSCASFVAVPSS</sequence>
<accession>A0A4Z2EJB1</accession>
<dbReference type="AlphaFoldDB" id="A0A4Z2EJB1"/>
<dbReference type="Proteomes" id="UP000314294">
    <property type="component" value="Unassembled WGS sequence"/>
</dbReference>